<proteinExistence type="inferred from homology"/>
<evidence type="ECO:0000256" key="3">
    <source>
        <dbReference type="ARBA" id="ARBA00017473"/>
    </source>
</evidence>
<dbReference type="Gene3D" id="3.30.230.10">
    <property type="match status" value="1"/>
</dbReference>
<dbReference type="EC" id="2.7.1.148" evidence="2 10"/>
<dbReference type="Pfam" id="PF00288">
    <property type="entry name" value="GHMP_kinases_N"/>
    <property type="match status" value="1"/>
</dbReference>
<dbReference type="NCBIfam" id="TIGR00154">
    <property type="entry name" value="ispE"/>
    <property type="match status" value="1"/>
</dbReference>
<evidence type="ECO:0000256" key="8">
    <source>
        <dbReference type="ARBA" id="ARBA00023229"/>
    </source>
</evidence>
<comment type="function">
    <text evidence="10">Catalyzes the phosphorylation of the position 2 hydroxy group of 4-diphosphocytidyl-2C-methyl-D-erythritol.</text>
</comment>
<feature type="domain" description="GHMP kinase C-terminal" evidence="12">
    <location>
        <begin position="214"/>
        <end position="279"/>
    </location>
</feature>
<name>A0ABT9PUV8_9HYPH</name>
<comment type="similarity">
    <text evidence="1 10">Belongs to the GHMP kinase family. IspE subfamily.</text>
</comment>
<evidence type="ECO:0000313" key="14">
    <source>
        <dbReference type="Proteomes" id="UP001241472"/>
    </source>
</evidence>
<evidence type="ECO:0000313" key="13">
    <source>
        <dbReference type="EMBL" id="MDP9837649.1"/>
    </source>
</evidence>
<evidence type="ECO:0000256" key="7">
    <source>
        <dbReference type="ARBA" id="ARBA00022840"/>
    </source>
</evidence>
<feature type="binding site" evidence="10">
    <location>
        <begin position="103"/>
        <end position="113"/>
    </location>
    <ligand>
        <name>ATP</name>
        <dbReference type="ChEBI" id="CHEBI:30616"/>
    </ligand>
</feature>
<evidence type="ECO:0000259" key="11">
    <source>
        <dbReference type="Pfam" id="PF00288"/>
    </source>
</evidence>
<feature type="domain" description="GHMP kinase N-terminal" evidence="11">
    <location>
        <begin position="71"/>
        <end position="152"/>
    </location>
</feature>
<dbReference type="PANTHER" id="PTHR43527">
    <property type="entry name" value="4-DIPHOSPHOCYTIDYL-2-C-METHYL-D-ERYTHRITOL KINASE, CHLOROPLASTIC"/>
    <property type="match status" value="1"/>
</dbReference>
<dbReference type="SUPFAM" id="SSF55060">
    <property type="entry name" value="GHMP Kinase, C-terminal domain"/>
    <property type="match status" value="1"/>
</dbReference>
<dbReference type="InterPro" id="IPR036554">
    <property type="entry name" value="GHMP_kinase_C_sf"/>
</dbReference>
<dbReference type="InterPro" id="IPR014721">
    <property type="entry name" value="Ribsml_uS5_D2-typ_fold_subgr"/>
</dbReference>
<dbReference type="Pfam" id="PF08544">
    <property type="entry name" value="GHMP_kinases_C"/>
    <property type="match status" value="1"/>
</dbReference>
<reference evidence="13 14" key="1">
    <citation type="submission" date="2023-07" db="EMBL/GenBank/DDBJ databases">
        <title>Sorghum-associated microbial communities from plants grown in Nebraska, USA.</title>
        <authorList>
            <person name="Schachtman D."/>
        </authorList>
    </citation>
    <scope>NUCLEOTIDE SEQUENCE [LARGE SCALE GENOMIC DNA]</scope>
    <source>
        <strain evidence="13 14">DS1307</strain>
    </source>
</reference>
<evidence type="ECO:0000256" key="4">
    <source>
        <dbReference type="ARBA" id="ARBA00022679"/>
    </source>
</evidence>
<keyword evidence="14" id="KW-1185">Reference proteome</keyword>
<comment type="caution">
    <text evidence="13">The sequence shown here is derived from an EMBL/GenBank/DDBJ whole genome shotgun (WGS) entry which is preliminary data.</text>
</comment>
<dbReference type="InterPro" id="IPR020568">
    <property type="entry name" value="Ribosomal_Su5_D2-typ_SF"/>
</dbReference>
<dbReference type="RefSeq" id="WP_306834596.1">
    <property type="nucleotide sequence ID" value="NZ_JAUSRF010000007.1"/>
</dbReference>
<gene>
    <name evidence="10" type="primary">ispE</name>
    <name evidence="13" type="ORF">J2T09_002406</name>
</gene>
<dbReference type="Gene3D" id="3.30.70.890">
    <property type="entry name" value="GHMP kinase, C-terminal domain"/>
    <property type="match status" value="1"/>
</dbReference>
<sequence length="293" mass="30766">MTEMPVVTEVARAKINLALHVTGRRDDGYHLLDSLVTFCESGDRLDITASDEDRFSVSGPFADVLGAPADNLVLKARDGLRQRLAAAGIITGPVAIHLEKNLPVASGIGGGSADAAAALHGLLRAWKTDLEPRTSNALLLSLGADVPMCFAGTPLAARGIGENITPLPQMPAMALVLANPLIGVSTPAIFKALERRDNPPVGALPASADLADWIDCLKNLRNDMEPAATRLVPEIAAARAMLDAEGALLSRMSGSGATCFGIFGSFEKAKAAAEALRRQRPDWYFCATNTMSA</sequence>
<keyword evidence="5 10" id="KW-0547">Nucleotide-binding</keyword>
<feature type="active site" evidence="10">
    <location>
        <position position="145"/>
    </location>
</feature>
<dbReference type="NCBIfam" id="NF011202">
    <property type="entry name" value="PRK14608.1"/>
    <property type="match status" value="1"/>
</dbReference>
<evidence type="ECO:0000256" key="9">
    <source>
        <dbReference type="ARBA" id="ARBA00032554"/>
    </source>
</evidence>
<dbReference type="SUPFAM" id="SSF54211">
    <property type="entry name" value="Ribosomal protein S5 domain 2-like"/>
    <property type="match status" value="1"/>
</dbReference>
<dbReference type="InterPro" id="IPR006204">
    <property type="entry name" value="GHMP_kinase_N_dom"/>
</dbReference>
<comment type="catalytic activity">
    <reaction evidence="10">
        <text>4-CDP-2-C-methyl-D-erythritol + ATP = 4-CDP-2-C-methyl-D-erythritol 2-phosphate + ADP + H(+)</text>
        <dbReference type="Rhea" id="RHEA:18437"/>
        <dbReference type="ChEBI" id="CHEBI:15378"/>
        <dbReference type="ChEBI" id="CHEBI:30616"/>
        <dbReference type="ChEBI" id="CHEBI:57823"/>
        <dbReference type="ChEBI" id="CHEBI:57919"/>
        <dbReference type="ChEBI" id="CHEBI:456216"/>
        <dbReference type="EC" id="2.7.1.148"/>
    </reaction>
</comment>
<evidence type="ECO:0000256" key="5">
    <source>
        <dbReference type="ARBA" id="ARBA00022741"/>
    </source>
</evidence>
<dbReference type="Proteomes" id="UP001241472">
    <property type="component" value="Unassembled WGS sequence"/>
</dbReference>
<evidence type="ECO:0000259" key="12">
    <source>
        <dbReference type="Pfam" id="PF08544"/>
    </source>
</evidence>
<keyword evidence="7 10" id="KW-0067">ATP-binding</keyword>
<dbReference type="InterPro" id="IPR004424">
    <property type="entry name" value="IspE"/>
</dbReference>
<keyword evidence="4 10" id="KW-0808">Transferase</keyword>
<feature type="active site" evidence="10">
    <location>
        <position position="14"/>
    </location>
</feature>
<dbReference type="GO" id="GO:0050515">
    <property type="term" value="F:4-(cytidine 5'-diphospho)-2-C-methyl-D-erythritol kinase activity"/>
    <property type="evidence" value="ECO:0007669"/>
    <property type="project" value="UniProtKB-EC"/>
</dbReference>
<dbReference type="EMBL" id="JAUSRF010000007">
    <property type="protein sequence ID" value="MDP9837649.1"/>
    <property type="molecule type" value="Genomic_DNA"/>
</dbReference>
<evidence type="ECO:0000256" key="2">
    <source>
        <dbReference type="ARBA" id="ARBA00012052"/>
    </source>
</evidence>
<evidence type="ECO:0000256" key="6">
    <source>
        <dbReference type="ARBA" id="ARBA00022777"/>
    </source>
</evidence>
<organism evidence="13 14">
    <name type="scientific">Neorhizobium huautlense</name>
    <dbReference type="NCBI Taxonomy" id="67774"/>
    <lineage>
        <taxon>Bacteria</taxon>
        <taxon>Pseudomonadati</taxon>
        <taxon>Pseudomonadota</taxon>
        <taxon>Alphaproteobacteria</taxon>
        <taxon>Hyphomicrobiales</taxon>
        <taxon>Rhizobiaceae</taxon>
        <taxon>Rhizobium/Agrobacterium group</taxon>
        <taxon>Neorhizobium</taxon>
    </lineage>
</organism>
<dbReference type="PIRSF" id="PIRSF010376">
    <property type="entry name" value="IspE"/>
    <property type="match status" value="1"/>
</dbReference>
<evidence type="ECO:0000256" key="10">
    <source>
        <dbReference type="HAMAP-Rule" id="MF_00061"/>
    </source>
</evidence>
<protein>
    <recommendedName>
        <fullName evidence="3 10">4-diphosphocytidyl-2-C-methyl-D-erythritol kinase</fullName>
        <shortName evidence="10">CMK</shortName>
        <ecNumber evidence="2 10">2.7.1.148</ecNumber>
    </recommendedName>
    <alternativeName>
        <fullName evidence="9 10">4-(cytidine-5'-diphospho)-2-C-methyl-D-erythritol kinase</fullName>
    </alternativeName>
</protein>
<keyword evidence="8 10" id="KW-0414">Isoprene biosynthesis</keyword>
<keyword evidence="6 10" id="KW-0418">Kinase</keyword>
<dbReference type="PANTHER" id="PTHR43527:SF2">
    <property type="entry name" value="4-DIPHOSPHOCYTIDYL-2-C-METHYL-D-ERYTHRITOL KINASE, CHLOROPLASTIC"/>
    <property type="match status" value="1"/>
</dbReference>
<dbReference type="InterPro" id="IPR013750">
    <property type="entry name" value="GHMP_kinase_C_dom"/>
</dbReference>
<accession>A0ABT9PUV8</accession>
<comment type="pathway">
    <text evidence="10">Isoprenoid biosynthesis; isopentenyl diphosphate biosynthesis via DXP pathway; isopentenyl diphosphate from 1-deoxy-D-xylulose 5-phosphate: step 3/6.</text>
</comment>
<dbReference type="HAMAP" id="MF_00061">
    <property type="entry name" value="IspE"/>
    <property type="match status" value="1"/>
</dbReference>
<evidence type="ECO:0000256" key="1">
    <source>
        <dbReference type="ARBA" id="ARBA00009684"/>
    </source>
</evidence>